<evidence type="ECO:0000313" key="3">
    <source>
        <dbReference type="Proteomes" id="UP000750711"/>
    </source>
</evidence>
<evidence type="ECO:0008006" key="4">
    <source>
        <dbReference type="Google" id="ProtNLM"/>
    </source>
</evidence>
<dbReference type="InterPro" id="IPR009291">
    <property type="entry name" value="Vps62"/>
</dbReference>
<gene>
    <name evidence="2" type="ORF">GP486_001494</name>
</gene>
<evidence type="ECO:0000313" key="2">
    <source>
        <dbReference type="EMBL" id="KAH0565110.1"/>
    </source>
</evidence>
<dbReference type="GO" id="GO:0006623">
    <property type="term" value="P:protein targeting to vacuole"/>
    <property type="evidence" value="ECO:0007669"/>
    <property type="project" value="TreeGrafter"/>
</dbReference>
<keyword evidence="3" id="KW-1185">Reference proteome</keyword>
<evidence type="ECO:0000256" key="1">
    <source>
        <dbReference type="SAM" id="SignalP"/>
    </source>
</evidence>
<dbReference type="GO" id="GO:0000329">
    <property type="term" value="C:fungal-type vacuole membrane"/>
    <property type="evidence" value="ECO:0007669"/>
    <property type="project" value="TreeGrafter"/>
</dbReference>
<sequence length="396" mass="42838">MLFLASSLLPQAVFWSVAAAHILSREDARIPDYVNTYAPLVYLDQNELYLPSDIQSQLNNTYAALNYTAITNGPSPLLLSNLDQLDAIGHCNVNDFDSCPIYLTSKDDVTKSPPWLYGVLPDPTTHETIKARSCAIIVNDHGGGVVDAFYMYFYAFNLGNVVLGQTLGNHVGDWEHTMVRFKDGKPVSMWYSQHDNGQAFTYEALSKNGTRPIVYSAIGTHANYAVPGTHSRSIASVVINDTTSAGPLWDPTLSAYYYTYTPTSSTNGTFTGSDVSTPVSWLSFLGRWGDERYPDSDPRQTNFLGVTWRYESGPTGPLDKDLNRTDVCPRNGNVCSTSTALPAASGPSIPVTVSRSIKATETSKSSTAHATSTGGAMPLKVELGTAGMVAIAAVML</sequence>
<keyword evidence="1" id="KW-0732">Signal</keyword>
<proteinExistence type="predicted"/>
<accession>A0A9P8RSK9</accession>
<dbReference type="Proteomes" id="UP000750711">
    <property type="component" value="Unassembled WGS sequence"/>
</dbReference>
<dbReference type="InterPro" id="IPR053102">
    <property type="entry name" value="VPS_Associated"/>
</dbReference>
<dbReference type="Pfam" id="PF06101">
    <property type="entry name" value="Vps62"/>
    <property type="match status" value="1"/>
</dbReference>
<dbReference type="PANTHER" id="PTHR48220">
    <property type="match status" value="1"/>
</dbReference>
<protein>
    <recommendedName>
        <fullName evidence="4">Vacuolar protein sorting-associated protein 62</fullName>
    </recommendedName>
</protein>
<feature type="chain" id="PRO_5040504661" description="Vacuolar protein sorting-associated protein 62" evidence="1">
    <location>
        <begin position="20"/>
        <end position="396"/>
    </location>
</feature>
<dbReference type="EMBL" id="JAGHQM010000135">
    <property type="protein sequence ID" value="KAH0565110.1"/>
    <property type="molecule type" value="Genomic_DNA"/>
</dbReference>
<feature type="signal peptide" evidence="1">
    <location>
        <begin position="1"/>
        <end position="19"/>
    </location>
</feature>
<reference evidence="2" key="1">
    <citation type="submission" date="2021-03" db="EMBL/GenBank/DDBJ databases">
        <title>Comparative genomics and phylogenomic investigation of the class Geoglossomycetes provide insights into ecological specialization and systematics.</title>
        <authorList>
            <person name="Melie T."/>
            <person name="Pirro S."/>
            <person name="Miller A.N."/>
            <person name="Quandt A."/>
        </authorList>
    </citation>
    <scope>NUCLEOTIDE SEQUENCE</scope>
    <source>
        <strain evidence="2">CAQ_001_2017</strain>
    </source>
</reference>
<organism evidence="2 3">
    <name type="scientific">Trichoglossum hirsutum</name>
    <dbReference type="NCBI Taxonomy" id="265104"/>
    <lineage>
        <taxon>Eukaryota</taxon>
        <taxon>Fungi</taxon>
        <taxon>Dikarya</taxon>
        <taxon>Ascomycota</taxon>
        <taxon>Pezizomycotina</taxon>
        <taxon>Geoglossomycetes</taxon>
        <taxon>Geoglossales</taxon>
        <taxon>Geoglossaceae</taxon>
        <taxon>Trichoglossum</taxon>
    </lineage>
</organism>
<dbReference type="AlphaFoldDB" id="A0A9P8RSK9"/>
<dbReference type="PANTHER" id="PTHR48220:SF1">
    <property type="entry name" value="VACUOLAR PROTEIN SORTING-ASSOCIATED PROTEIN 62-RELATED"/>
    <property type="match status" value="1"/>
</dbReference>
<comment type="caution">
    <text evidence="2">The sequence shown here is derived from an EMBL/GenBank/DDBJ whole genome shotgun (WGS) entry which is preliminary data.</text>
</comment>
<name>A0A9P8RSK9_9PEZI</name>